<protein>
    <submittedName>
        <fullName evidence="1">Uncharacterized protein</fullName>
    </submittedName>
</protein>
<dbReference type="AlphaFoldDB" id="A0A1H1S475"/>
<dbReference type="RefSeq" id="WP_092286011.1">
    <property type="nucleotide sequence ID" value="NZ_LT629763.1"/>
</dbReference>
<name>A0A1H1S475_9GAMM</name>
<dbReference type="Proteomes" id="UP000243413">
    <property type="component" value="Chromosome I"/>
</dbReference>
<evidence type="ECO:0000313" key="1">
    <source>
        <dbReference type="EMBL" id="SDS42703.1"/>
    </source>
</evidence>
<sequence>MQPNDDEVDEAFAQSKLIEAIENQLAAGDPAAAQATLNKLTLVGYAREESLELMAQVLAHSIGVMLDSDQPFDTPAYEQALRNLPELPEGPADV</sequence>
<dbReference type="OrthoDB" id="7025577at2"/>
<organism evidence="1 2">
    <name type="scientific">Halopseudomonas sabulinigri</name>
    <dbReference type="NCBI Taxonomy" id="472181"/>
    <lineage>
        <taxon>Bacteria</taxon>
        <taxon>Pseudomonadati</taxon>
        <taxon>Pseudomonadota</taxon>
        <taxon>Gammaproteobacteria</taxon>
        <taxon>Pseudomonadales</taxon>
        <taxon>Pseudomonadaceae</taxon>
        <taxon>Halopseudomonas</taxon>
    </lineage>
</organism>
<gene>
    <name evidence="1" type="ORF">SAMN05216271_1897</name>
</gene>
<dbReference type="EMBL" id="LT629763">
    <property type="protein sequence ID" value="SDS42703.1"/>
    <property type="molecule type" value="Genomic_DNA"/>
</dbReference>
<dbReference type="STRING" id="472181.SAMN05216271_1897"/>
<reference evidence="2" key="1">
    <citation type="submission" date="2016-10" db="EMBL/GenBank/DDBJ databases">
        <authorList>
            <person name="Varghese N."/>
            <person name="Submissions S."/>
        </authorList>
    </citation>
    <scope>NUCLEOTIDE SEQUENCE [LARGE SCALE GENOMIC DNA]</scope>
    <source>
        <strain evidence="2">JCM 14963</strain>
    </source>
</reference>
<proteinExistence type="predicted"/>
<accession>A0A1H1S475</accession>
<evidence type="ECO:0000313" key="2">
    <source>
        <dbReference type="Proteomes" id="UP000243413"/>
    </source>
</evidence>